<protein>
    <submittedName>
        <fullName evidence="1">Thioredoxin family protein</fullName>
    </submittedName>
</protein>
<organism evidence="1 2">
    <name type="scientific">Croceitalea vernalis</name>
    <dbReference type="NCBI Taxonomy" id="3075599"/>
    <lineage>
        <taxon>Bacteria</taxon>
        <taxon>Pseudomonadati</taxon>
        <taxon>Bacteroidota</taxon>
        <taxon>Flavobacteriia</taxon>
        <taxon>Flavobacteriales</taxon>
        <taxon>Flavobacteriaceae</taxon>
        <taxon>Croceitalea</taxon>
    </lineage>
</organism>
<dbReference type="EMBL" id="JAVRHU010000001">
    <property type="protein sequence ID" value="MDT0620147.1"/>
    <property type="molecule type" value="Genomic_DNA"/>
</dbReference>
<dbReference type="RefSeq" id="WP_311386645.1">
    <property type="nucleotide sequence ID" value="NZ_JAVRHU010000001.1"/>
</dbReference>
<evidence type="ECO:0000313" key="1">
    <source>
        <dbReference type="EMBL" id="MDT0620147.1"/>
    </source>
</evidence>
<dbReference type="Proteomes" id="UP001250662">
    <property type="component" value="Unassembled WGS sequence"/>
</dbReference>
<name>A0ABU3BDQ2_9FLAO</name>
<dbReference type="SUPFAM" id="SSF52833">
    <property type="entry name" value="Thioredoxin-like"/>
    <property type="match status" value="1"/>
</dbReference>
<sequence>MNNSNRPVEENIKKALEKAISYREYRDLVKKLAETNSNSGPIQTDTLINYTQLNDRRMKRWDKTLKISKEYKSKIANLNSKTTWLVLTESWCGDASPSLPVMNKMAELNSKLDLKIVLRDENLELMNLFLTNGAQSIPKLIALNSKTHTVLGEWGPRPSTATKMVNDYKTEHGKLSPEFKENLQVWYNKDKGQTILDDLVKLLTLK</sequence>
<dbReference type="Pfam" id="PF14595">
    <property type="entry name" value="Thioredoxin_9"/>
    <property type="match status" value="1"/>
</dbReference>
<gene>
    <name evidence="1" type="ORF">RM520_00845</name>
</gene>
<accession>A0ABU3BDQ2</accession>
<dbReference type="InterPro" id="IPR036249">
    <property type="entry name" value="Thioredoxin-like_sf"/>
</dbReference>
<dbReference type="Gene3D" id="3.40.30.10">
    <property type="entry name" value="Glutaredoxin"/>
    <property type="match status" value="1"/>
</dbReference>
<comment type="caution">
    <text evidence="1">The sequence shown here is derived from an EMBL/GenBank/DDBJ whole genome shotgun (WGS) entry which is preliminary data.</text>
</comment>
<proteinExistence type="predicted"/>
<evidence type="ECO:0000313" key="2">
    <source>
        <dbReference type="Proteomes" id="UP001250662"/>
    </source>
</evidence>
<reference evidence="1 2" key="1">
    <citation type="submission" date="2023-09" db="EMBL/GenBank/DDBJ databases">
        <authorList>
            <person name="Rey-Velasco X."/>
        </authorList>
    </citation>
    <scope>NUCLEOTIDE SEQUENCE [LARGE SCALE GENOMIC DNA]</scope>
    <source>
        <strain evidence="1 2">P007</strain>
    </source>
</reference>
<keyword evidence="2" id="KW-1185">Reference proteome</keyword>